<dbReference type="AlphaFoldDB" id="A0A9P7KC40"/>
<sequence>MVFDSPSESPYSLLLSDLLDARFPAKELIDLDLVEHNEIEVRDIEHILRRSPKLRTFLARMYWLNPEGTKPTHLDLPHLRSLVLYGHYPRYRWHIKRWDDADANLFTRPTPLSITWSMLYHLDTGNITFDLSTLCVILRQCTALMTFPAQLQGSSMASESGFPTTTTERPTLSDSDGGMTTLPMISEMKLKLADGYLLDRLLLPRLRYLKISHTHLTSSEEPPLVVPEIISLLNRSGCILLTLSLSGHVLICLHCPSMCLSLS</sequence>
<protein>
    <submittedName>
        <fullName evidence="2">Uncharacterized protein</fullName>
    </submittedName>
</protein>
<feature type="compositionally biased region" description="Polar residues" evidence="1">
    <location>
        <begin position="154"/>
        <end position="174"/>
    </location>
</feature>
<organism evidence="2 3">
    <name type="scientific">Asterophora parasitica</name>
    <dbReference type="NCBI Taxonomy" id="117018"/>
    <lineage>
        <taxon>Eukaryota</taxon>
        <taxon>Fungi</taxon>
        <taxon>Dikarya</taxon>
        <taxon>Basidiomycota</taxon>
        <taxon>Agaricomycotina</taxon>
        <taxon>Agaricomycetes</taxon>
        <taxon>Agaricomycetidae</taxon>
        <taxon>Agaricales</taxon>
        <taxon>Tricholomatineae</taxon>
        <taxon>Lyophyllaceae</taxon>
        <taxon>Asterophora</taxon>
    </lineage>
</organism>
<evidence type="ECO:0000313" key="3">
    <source>
        <dbReference type="Proteomes" id="UP000775547"/>
    </source>
</evidence>
<reference evidence="2" key="1">
    <citation type="submission" date="2020-07" db="EMBL/GenBank/DDBJ databases">
        <authorList>
            <person name="Nieuwenhuis M."/>
            <person name="Van De Peppel L.J.J."/>
        </authorList>
    </citation>
    <scope>NUCLEOTIDE SEQUENCE</scope>
    <source>
        <strain evidence="2">AP01</strain>
        <tissue evidence="2">Mycelium</tissue>
    </source>
</reference>
<feature type="region of interest" description="Disordered" evidence="1">
    <location>
        <begin position="154"/>
        <end position="176"/>
    </location>
</feature>
<reference evidence="2" key="2">
    <citation type="submission" date="2021-10" db="EMBL/GenBank/DDBJ databases">
        <title>Phylogenomics reveals ancestral predisposition of the termite-cultivated fungus Termitomyces towards a domesticated lifestyle.</title>
        <authorList>
            <person name="Auxier B."/>
            <person name="Grum-Grzhimaylo A."/>
            <person name="Cardenas M.E."/>
            <person name="Lodge J.D."/>
            <person name="Laessoe T."/>
            <person name="Pedersen O."/>
            <person name="Smith M.E."/>
            <person name="Kuyper T.W."/>
            <person name="Franco-Molano E.A."/>
            <person name="Baroni T.J."/>
            <person name="Aanen D.K."/>
        </authorList>
    </citation>
    <scope>NUCLEOTIDE SEQUENCE</scope>
    <source>
        <strain evidence="2">AP01</strain>
        <tissue evidence="2">Mycelium</tissue>
    </source>
</reference>
<dbReference type="Proteomes" id="UP000775547">
    <property type="component" value="Unassembled WGS sequence"/>
</dbReference>
<name>A0A9P7KC40_9AGAR</name>
<evidence type="ECO:0000256" key="1">
    <source>
        <dbReference type="SAM" id="MobiDB-lite"/>
    </source>
</evidence>
<proteinExistence type="predicted"/>
<dbReference type="EMBL" id="JABCKV010000182">
    <property type="protein sequence ID" value="KAG5642481.1"/>
    <property type="molecule type" value="Genomic_DNA"/>
</dbReference>
<evidence type="ECO:0000313" key="2">
    <source>
        <dbReference type="EMBL" id="KAG5642481.1"/>
    </source>
</evidence>
<gene>
    <name evidence="2" type="ORF">DXG03_002731</name>
</gene>
<accession>A0A9P7KC40</accession>
<comment type="caution">
    <text evidence="2">The sequence shown here is derived from an EMBL/GenBank/DDBJ whole genome shotgun (WGS) entry which is preliminary data.</text>
</comment>
<keyword evidence="3" id="KW-1185">Reference proteome</keyword>